<dbReference type="InterPro" id="IPR008037">
    <property type="entry name" value="Pacifastin_dom"/>
</dbReference>
<feature type="domain" description="Pacifastin" evidence="9">
    <location>
        <begin position="72"/>
        <end position="104"/>
    </location>
</feature>
<feature type="disulfide bond" evidence="7">
    <location>
        <begin position="88"/>
        <end position="98"/>
    </location>
</feature>
<reference evidence="10 11" key="1">
    <citation type="submission" date="2023-09" db="EMBL/GenBank/DDBJ databases">
        <title>Nesidiocoris tenuis whole genome shotgun sequence.</title>
        <authorList>
            <person name="Shibata T."/>
            <person name="Shimoda M."/>
            <person name="Kobayashi T."/>
            <person name="Uehara T."/>
        </authorList>
    </citation>
    <scope>NUCLEOTIDE SEQUENCE [LARGE SCALE GENOMIC DNA]</scope>
    <source>
        <strain evidence="10 11">Japan</strain>
    </source>
</reference>
<evidence type="ECO:0000256" key="2">
    <source>
        <dbReference type="ARBA" id="ARBA00022525"/>
    </source>
</evidence>
<dbReference type="SUPFAM" id="SSF57283">
    <property type="entry name" value="PMP inhibitors"/>
    <property type="match status" value="1"/>
</dbReference>
<keyword evidence="5 7" id="KW-1015">Disulfide bond</keyword>
<accession>A0ABN7BDE2</accession>
<dbReference type="PROSITE" id="PS51446">
    <property type="entry name" value="PACIFASTIN"/>
    <property type="match status" value="2"/>
</dbReference>
<dbReference type="Pfam" id="PF05375">
    <property type="entry name" value="Pacifastin_I"/>
    <property type="match status" value="2"/>
</dbReference>
<proteinExistence type="inferred from homology"/>
<dbReference type="InterPro" id="IPR036201">
    <property type="entry name" value="Pacifastin_dom_sf"/>
</dbReference>
<comment type="caution">
    <text evidence="7">Lacks conserved residue(s) required for the propagation of feature annotation.</text>
</comment>
<evidence type="ECO:0000256" key="1">
    <source>
        <dbReference type="ARBA" id="ARBA00004613"/>
    </source>
</evidence>
<keyword evidence="8" id="KW-0732">Signal</keyword>
<keyword evidence="2" id="KW-0964">Secreted</keyword>
<dbReference type="SUPFAM" id="SSF57603">
    <property type="entry name" value="FnI-like domain"/>
    <property type="match status" value="1"/>
</dbReference>
<name>A0ABN7BDE2_9HEMI</name>
<feature type="signal peptide" evidence="8">
    <location>
        <begin position="1"/>
        <end position="20"/>
    </location>
</feature>
<evidence type="ECO:0000256" key="3">
    <source>
        <dbReference type="ARBA" id="ARBA00022690"/>
    </source>
</evidence>
<feature type="domain" description="Pacifastin" evidence="9">
    <location>
        <begin position="24"/>
        <end position="57"/>
    </location>
</feature>
<dbReference type="EMBL" id="AP028920">
    <property type="protein sequence ID" value="BET01206.1"/>
    <property type="molecule type" value="Genomic_DNA"/>
</dbReference>
<evidence type="ECO:0000256" key="4">
    <source>
        <dbReference type="ARBA" id="ARBA00022900"/>
    </source>
</evidence>
<feature type="disulfide bond" evidence="7">
    <location>
        <begin position="85"/>
        <end position="103"/>
    </location>
</feature>
<feature type="disulfide bond" evidence="7">
    <location>
        <begin position="27"/>
        <end position="42"/>
    </location>
</feature>
<dbReference type="Proteomes" id="UP001307889">
    <property type="component" value="Chromosome 12"/>
</dbReference>
<keyword evidence="4 7" id="KW-0722">Serine protease inhibitor</keyword>
<evidence type="ECO:0000313" key="10">
    <source>
        <dbReference type="EMBL" id="BET01206.1"/>
    </source>
</evidence>
<comment type="similarity">
    <text evidence="6 7">Belongs to the protease inhibitor I19 family.</text>
</comment>
<keyword evidence="11" id="KW-1185">Reference proteome</keyword>
<feature type="disulfide bond" evidence="7">
    <location>
        <begin position="75"/>
        <end position="90"/>
    </location>
</feature>
<evidence type="ECO:0000256" key="8">
    <source>
        <dbReference type="SAM" id="SignalP"/>
    </source>
</evidence>
<sequence length="104" mass="11186">MGRFYFTSCALLILVAVVAAIDFEKPCKDGETWKDDCHTCSCAHGKPSCSRELCPSEAGNTVILPTPAPAGKSSCTPGEKWVEDCNNCICDNQGVPECSRRLCP</sequence>
<evidence type="ECO:0000256" key="6">
    <source>
        <dbReference type="ARBA" id="ARBA00029459"/>
    </source>
</evidence>
<gene>
    <name evidence="10" type="ORF">NTJ_14022</name>
</gene>
<feature type="chain" id="PRO_5045547551" evidence="8">
    <location>
        <begin position="21"/>
        <end position="104"/>
    </location>
</feature>
<comment type="subcellular location">
    <subcellularLocation>
        <location evidence="1">Secreted</location>
    </subcellularLocation>
</comment>
<evidence type="ECO:0000313" key="11">
    <source>
        <dbReference type="Proteomes" id="UP001307889"/>
    </source>
</evidence>
<organism evidence="10 11">
    <name type="scientific">Nesidiocoris tenuis</name>
    <dbReference type="NCBI Taxonomy" id="355587"/>
    <lineage>
        <taxon>Eukaryota</taxon>
        <taxon>Metazoa</taxon>
        <taxon>Ecdysozoa</taxon>
        <taxon>Arthropoda</taxon>
        <taxon>Hexapoda</taxon>
        <taxon>Insecta</taxon>
        <taxon>Pterygota</taxon>
        <taxon>Neoptera</taxon>
        <taxon>Paraneoptera</taxon>
        <taxon>Hemiptera</taxon>
        <taxon>Heteroptera</taxon>
        <taxon>Panheteroptera</taxon>
        <taxon>Cimicomorpha</taxon>
        <taxon>Miridae</taxon>
        <taxon>Dicyphina</taxon>
        <taxon>Nesidiocoris</taxon>
    </lineage>
</organism>
<keyword evidence="3 7" id="KW-0646">Protease inhibitor</keyword>
<evidence type="ECO:0000256" key="5">
    <source>
        <dbReference type="ARBA" id="ARBA00023157"/>
    </source>
</evidence>
<protein>
    <submittedName>
        <fullName evidence="10">Pacifastin inhibitor (LCMII)</fullName>
    </submittedName>
</protein>
<evidence type="ECO:0000259" key="9">
    <source>
        <dbReference type="PROSITE" id="PS51446"/>
    </source>
</evidence>
<evidence type="ECO:0000256" key="7">
    <source>
        <dbReference type="PROSITE-ProRule" id="PRU00776"/>
    </source>
</evidence>